<proteinExistence type="predicted"/>
<reference evidence="2 3" key="1">
    <citation type="journal article" date="2005" name="Arch. Microbiol.">
        <title>The genome sequence of an anaerobic aromatic-degrading denitrifying bacterium, strain EbN1.</title>
        <authorList>
            <person name="Rabus R."/>
            <person name="Kube M."/>
            <person name="Heider J."/>
            <person name="Beck A."/>
            <person name="Heitmann K."/>
            <person name="Widdel F."/>
            <person name="Reinhardt R."/>
        </authorList>
    </citation>
    <scope>NUCLEOTIDE SEQUENCE [LARGE SCALE GENOMIC DNA]</scope>
    <source>
        <strain evidence="2 3">EbN1</strain>
    </source>
</reference>
<feature type="region of interest" description="Disordered" evidence="1">
    <location>
        <begin position="81"/>
        <end position="112"/>
    </location>
</feature>
<dbReference type="HOGENOM" id="CLU_2140668_0_0_4"/>
<dbReference type="KEGG" id="eba:ebB11"/>
<dbReference type="EMBL" id="CR555306">
    <property type="protein sequence ID" value="CAI06352.1"/>
    <property type="molecule type" value="Genomic_DNA"/>
</dbReference>
<dbReference type="AlphaFoldDB" id="Q5P8K7"/>
<evidence type="ECO:0000313" key="2">
    <source>
        <dbReference type="EMBL" id="CAI06352.1"/>
    </source>
</evidence>
<organism evidence="2 3">
    <name type="scientific">Aromatoleum aromaticum (strain DSM 19018 / LMG 30748 / EbN1)</name>
    <name type="common">Azoarcus sp. (strain EbN1)</name>
    <dbReference type="NCBI Taxonomy" id="76114"/>
    <lineage>
        <taxon>Bacteria</taxon>
        <taxon>Pseudomonadati</taxon>
        <taxon>Pseudomonadota</taxon>
        <taxon>Betaproteobacteria</taxon>
        <taxon>Rhodocyclales</taxon>
        <taxon>Rhodocyclaceae</taxon>
        <taxon>Aromatoleum</taxon>
    </lineage>
</organism>
<name>Q5P8K7_AROAE</name>
<dbReference type="STRING" id="76114.ebB11"/>
<protein>
    <submittedName>
        <fullName evidence="2">Uncharacterized protein</fullName>
    </submittedName>
</protein>
<gene>
    <name evidence="2" type="ORF">ebB11</name>
</gene>
<sequence length="112" mass="12444">MATSQEHLTFADLLLSSHRRLELPASMPFGGLPTSGLRRPLRITLPAITRRWRSGQDFPRWIVLGDRFTAANLHPALARPGQKETVEISPSSGHCRARDRVAPAGRLKWSAP</sequence>
<evidence type="ECO:0000313" key="3">
    <source>
        <dbReference type="Proteomes" id="UP000006552"/>
    </source>
</evidence>
<accession>Q5P8K7</accession>
<evidence type="ECO:0000256" key="1">
    <source>
        <dbReference type="SAM" id="MobiDB-lite"/>
    </source>
</evidence>
<keyword evidence="3" id="KW-1185">Reference proteome</keyword>
<dbReference type="Proteomes" id="UP000006552">
    <property type="component" value="Chromosome"/>
</dbReference>